<evidence type="ECO:0000256" key="6">
    <source>
        <dbReference type="ARBA" id="ARBA00022989"/>
    </source>
</evidence>
<dbReference type="EMBL" id="FWWW01000077">
    <property type="protein sequence ID" value="SMB97944.1"/>
    <property type="molecule type" value="Genomic_DNA"/>
</dbReference>
<feature type="transmembrane region" description="Helical" evidence="9">
    <location>
        <begin position="160"/>
        <end position="181"/>
    </location>
</feature>
<proteinExistence type="predicted"/>
<dbReference type="GO" id="GO:0005886">
    <property type="term" value="C:plasma membrane"/>
    <property type="evidence" value="ECO:0007669"/>
    <property type="project" value="UniProtKB-SubCell"/>
</dbReference>
<reference evidence="11 12" key="1">
    <citation type="submission" date="2017-04" db="EMBL/GenBank/DDBJ databases">
        <authorList>
            <person name="Afonso C.L."/>
            <person name="Miller P.J."/>
            <person name="Scott M.A."/>
            <person name="Spackman E."/>
            <person name="Goraichik I."/>
            <person name="Dimitrov K.M."/>
            <person name="Suarez D.L."/>
            <person name="Swayne D.E."/>
        </authorList>
    </citation>
    <scope>NUCLEOTIDE SEQUENCE [LARGE SCALE GENOMIC DNA]</scope>
    <source>
        <strain evidence="11 12">DSM 11622</strain>
    </source>
</reference>
<evidence type="ECO:0000256" key="9">
    <source>
        <dbReference type="SAM" id="Phobius"/>
    </source>
</evidence>
<dbReference type="InterPro" id="IPR006153">
    <property type="entry name" value="Cation/H_exchanger_TM"/>
</dbReference>
<evidence type="ECO:0000256" key="1">
    <source>
        <dbReference type="ARBA" id="ARBA00004651"/>
    </source>
</evidence>
<keyword evidence="2" id="KW-0813">Transport</keyword>
<evidence type="ECO:0000259" key="10">
    <source>
        <dbReference type="Pfam" id="PF00999"/>
    </source>
</evidence>
<feature type="transmembrane region" description="Helical" evidence="9">
    <location>
        <begin position="6"/>
        <end position="21"/>
    </location>
</feature>
<feature type="transmembrane region" description="Helical" evidence="9">
    <location>
        <begin position="340"/>
        <end position="358"/>
    </location>
</feature>
<evidence type="ECO:0000256" key="2">
    <source>
        <dbReference type="ARBA" id="ARBA00022448"/>
    </source>
</evidence>
<dbReference type="AlphaFoldDB" id="A0A1W1VYM3"/>
<evidence type="ECO:0000256" key="5">
    <source>
        <dbReference type="ARBA" id="ARBA00022692"/>
    </source>
</evidence>
<keyword evidence="8 9" id="KW-0472">Membrane</keyword>
<evidence type="ECO:0000256" key="4">
    <source>
        <dbReference type="ARBA" id="ARBA00022475"/>
    </source>
</evidence>
<accession>A0A1W1VYM3</accession>
<keyword evidence="6 9" id="KW-1133">Transmembrane helix</keyword>
<sequence length="432" mass="46825">MITPVLIIFIGFLIFFGHYLAEMFDRTRIPDVVGLLLVGILIGPVFHLIDPASFGQAGRVFTNIVLVFILFESGLEVRFEQLKSALRGTVTLTTLNFIVTTMLVAAMAQLFAGLDFLSSVILGSILGGTSSAVVTTLARKVDIQEQTSTTLVMESAFSDVYTLAIPISLISLYTGASFSLGSMFGQIFTSLVLAVVAGVATGYLWSILLTKVPTLLKTRFSTPAFVFIVYGLVELLNFSGPIAVLFFSITLGNVTLLRPRLLYRYLPTRHIELTAAEKGFFSEMVFLLRTFFFVYVGMSIVLDNAYLIGLGAAITVLLFLVRIPVVLASADTKTPLFDTAFMSIMIPKGLGAAVLATLPAQRGLPSGPAIQTITFAVIIFTTVFCTLLFFVLEKRKLLGFYRLFFGTQRPLDAATAAAMQPAESSSTVGGRP</sequence>
<dbReference type="GO" id="GO:0015297">
    <property type="term" value="F:antiporter activity"/>
    <property type="evidence" value="ECO:0007669"/>
    <property type="project" value="UniProtKB-KW"/>
</dbReference>
<feature type="transmembrane region" description="Helical" evidence="9">
    <location>
        <begin position="280"/>
        <end position="300"/>
    </location>
</feature>
<gene>
    <name evidence="11" type="ORF">SAMN00120144_2286</name>
</gene>
<comment type="subcellular location">
    <subcellularLocation>
        <location evidence="1">Cell membrane</location>
        <topology evidence="1">Multi-pass membrane protein</topology>
    </subcellularLocation>
</comment>
<dbReference type="PANTHER" id="PTHR32507:SF0">
    <property type="entry name" value="NA(+)_H(+) ANTIPORTER 2-RELATED"/>
    <property type="match status" value="1"/>
</dbReference>
<evidence type="ECO:0000256" key="8">
    <source>
        <dbReference type="ARBA" id="ARBA00023136"/>
    </source>
</evidence>
<protein>
    <submittedName>
        <fullName evidence="11">Sodium/hydrogen exchanger</fullName>
    </submittedName>
</protein>
<feature type="transmembrane region" description="Helical" evidence="9">
    <location>
        <begin position="33"/>
        <end position="54"/>
    </location>
</feature>
<name>A0A1W1VYM3_9BACT</name>
<dbReference type="STRING" id="645990.SAMN00120144_2286"/>
<dbReference type="RefSeq" id="WP_084446670.1">
    <property type="nucleotide sequence ID" value="NZ_FWWW01000077.1"/>
</dbReference>
<dbReference type="OrthoDB" id="597874at2"/>
<keyword evidence="3" id="KW-0050">Antiport</keyword>
<dbReference type="Proteomes" id="UP000192266">
    <property type="component" value="Unassembled WGS sequence"/>
</dbReference>
<dbReference type="Pfam" id="PF00999">
    <property type="entry name" value="Na_H_Exchanger"/>
    <property type="match status" value="1"/>
</dbReference>
<feature type="transmembrane region" description="Helical" evidence="9">
    <location>
        <begin position="306"/>
        <end position="328"/>
    </location>
</feature>
<dbReference type="PANTHER" id="PTHR32507">
    <property type="entry name" value="NA(+)/H(+) ANTIPORTER 1"/>
    <property type="match status" value="1"/>
</dbReference>
<evidence type="ECO:0000313" key="11">
    <source>
        <dbReference type="EMBL" id="SMB97944.1"/>
    </source>
</evidence>
<feature type="transmembrane region" description="Helical" evidence="9">
    <location>
        <begin position="60"/>
        <end position="77"/>
    </location>
</feature>
<dbReference type="InterPro" id="IPR038770">
    <property type="entry name" value="Na+/solute_symporter_sf"/>
</dbReference>
<keyword evidence="4" id="KW-1003">Cell membrane</keyword>
<evidence type="ECO:0000256" key="7">
    <source>
        <dbReference type="ARBA" id="ARBA00023065"/>
    </source>
</evidence>
<feature type="transmembrane region" description="Helical" evidence="9">
    <location>
        <begin position="187"/>
        <end position="208"/>
    </location>
</feature>
<dbReference type="Gene3D" id="1.20.1530.20">
    <property type="match status" value="1"/>
</dbReference>
<keyword evidence="12" id="KW-1185">Reference proteome</keyword>
<organism evidence="11 12">
    <name type="scientific">Hymenobacter roseosalivarius DSM 11622</name>
    <dbReference type="NCBI Taxonomy" id="645990"/>
    <lineage>
        <taxon>Bacteria</taxon>
        <taxon>Pseudomonadati</taxon>
        <taxon>Bacteroidota</taxon>
        <taxon>Cytophagia</taxon>
        <taxon>Cytophagales</taxon>
        <taxon>Hymenobacteraceae</taxon>
        <taxon>Hymenobacter</taxon>
    </lineage>
</organism>
<evidence type="ECO:0000256" key="3">
    <source>
        <dbReference type="ARBA" id="ARBA00022449"/>
    </source>
</evidence>
<dbReference type="GO" id="GO:1902600">
    <property type="term" value="P:proton transmembrane transport"/>
    <property type="evidence" value="ECO:0007669"/>
    <property type="project" value="InterPro"/>
</dbReference>
<feature type="domain" description="Cation/H+ exchanger transmembrane" evidence="10">
    <location>
        <begin position="15"/>
        <end position="392"/>
    </location>
</feature>
<feature type="transmembrane region" description="Helical" evidence="9">
    <location>
        <begin position="89"/>
        <end position="110"/>
    </location>
</feature>
<keyword evidence="7" id="KW-0406">Ion transport</keyword>
<feature type="transmembrane region" description="Helical" evidence="9">
    <location>
        <begin position="220"/>
        <end position="236"/>
    </location>
</feature>
<keyword evidence="5 9" id="KW-0812">Transmembrane</keyword>
<feature type="transmembrane region" description="Helical" evidence="9">
    <location>
        <begin position="370"/>
        <end position="392"/>
    </location>
</feature>
<evidence type="ECO:0000313" key="12">
    <source>
        <dbReference type="Proteomes" id="UP000192266"/>
    </source>
</evidence>